<proteinExistence type="inferred from homology"/>
<dbReference type="GO" id="GO:0005634">
    <property type="term" value="C:nucleus"/>
    <property type="evidence" value="ECO:0007669"/>
    <property type="project" value="UniProtKB-SubCell"/>
</dbReference>
<dbReference type="GO" id="GO:0006281">
    <property type="term" value="P:DNA repair"/>
    <property type="evidence" value="ECO:0007669"/>
    <property type="project" value="UniProtKB-ARBA"/>
</dbReference>
<evidence type="ECO:0000256" key="3">
    <source>
        <dbReference type="ARBA" id="ARBA00004123"/>
    </source>
</evidence>
<dbReference type="InterPro" id="IPR040393">
    <property type="entry name" value="TREX1/2"/>
</dbReference>
<dbReference type="GO" id="GO:0005789">
    <property type="term" value="C:endoplasmic reticulum membrane"/>
    <property type="evidence" value="ECO:0007669"/>
    <property type="project" value="Ensembl"/>
</dbReference>
<evidence type="ECO:0000256" key="10">
    <source>
        <dbReference type="ARBA" id="ARBA00023242"/>
    </source>
</evidence>
<feature type="region of interest" description="Disordered" evidence="12">
    <location>
        <begin position="263"/>
        <end position="292"/>
    </location>
</feature>
<dbReference type="CDD" id="cd06136">
    <property type="entry name" value="TREX1_2"/>
    <property type="match status" value="1"/>
</dbReference>
<keyword evidence="13" id="KW-0812">Transmembrane</keyword>
<dbReference type="GO" id="GO:0140896">
    <property type="term" value="P:cGAS/STING signaling pathway"/>
    <property type="evidence" value="ECO:0007669"/>
    <property type="project" value="Ensembl"/>
</dbReference>
<keyword evidence="7" id="KW-0378">Hydrolase</keyword>
<evidence type="ECO:0000313" key="15">
    <source>
        <dbReference type="Ensembl" id="ENSVURP00010023914.1"/>
    </source>
</evidence>
<evidence type="ECO:0000256" key="13">
    <source>
        <dbReference type="SAM" id="Phobius"/>
    </source>
</evidence>
<keyword evidence="5" id="KW-0540">Nuclease</keyword>
<feature type="transmembrane region" description="Helical" evidence="13">
    <location>
        <begin position="301"/>
        <end position="320"/>
    </location>
</feature>
<dbReference type="FunFam" id="3.30.420.10:FF:000046">
    <property type="entry name" value="Three prime repair exonuclease 1"/>
    <property type="match status" value="1"/>
</dbReference>
<dbReference type="InterPro" id="IPR012337">
    <property type="entry name" value="RNaseH-like_sf"/>
</dbReference>
<keyword evidence="6" id="KW-0479">Metal-binding</keyword>
<dbReference type="Ensembl" id="ENSVURT00010027227.1">
    <property type="protein sequence ID" value="ENSVURP00010023914.1"/>
    <property type="gene ID" value="ENSVURG00010018335.1"/>
</dbReference>
<keyword evidence="9" id="KW-0460">Magnesium</keyword>
<evidence type="ECO:0000313" key="16">
    <source>
        <dbReference type="Proteomes" id="UP000314987"/>
    </source>
</evidence>
<evidence type="ECO:0000259" key="14">
    <source>
        <dbReference type="SMART" id="SM00479"/>
    </source>
</evidence>
<dbReference type="GO" id="GO:0046872">
    <property type="term" value="F:metal ion binding"/>
    <property type="evidence" value="ECO:0007669"/>
    <property type="project" value="UniProtKB-KW"/>
</dbReference>
<evidence type="ECO:0000256" key="4">
    <source>
        <dbReference type="ARBA" id="ARBA00012115"/>
    </source>
</evidence>
<sequence length="329" mass="35267">MGLEAASSRPMETLVFMDLEATGLPFSQPKVTELCLVAVHRHALEGPQPAPPTGNPSQVPLPPRVADKLCVCVAPGKACSSAASNLTGLNTAMLTAYRRRGFDSGLVDLLQAFLQRQPPPVCLVAHNGDRFDFPLLQAELSCAGLGTDALSGVFCVDSISALRALDHSSPPRESSQRKSYSLGNVYTRLYGQAPPDTHTAEGDVLALVSICQARPQPLLHWVDTHARPFSSVKPMYEAGAMTKQGTAYDTKTKSERQKLRAATNLAMSGDTNPAGRRRRGRPEAPSHSGSIPRTSILNTSHLLAVLGPLVILTVAVALYWKLAFETPQI</sequence>
<protein>
    <recommendedName>
        <fullName evidence="4">exodeoxyribonuclease III</fullName>
        <ecNumber evidence="4">3.1.11.2</ecNumber>
    </recommendedName>
</protein>
<comment type="similarity">
    <text evidence="11">Belongs to the exonuclease superfamily. TREX family.</text>
</comment>
<dbReference type="AlphaFoldDB" id="A0A4X2LG43"/>
<dbReference type="GO" id="GO:0005829">
    <property type="term" value="C:cytosol"/>
    <property type="evidence" value="ECO:0007669"/>
    <property type="project" value="Ensembl"/>
</dbReference>
<dbReference type="GO" id="GO:0006308">
    <property type="term" value="P:DNA catabolic process"/>
    <property type="evidence" value="ECO:0007669"/>
    <property type="project" value="TreeGrafter"/>
</dbReference>
<dbReference type="GO" id="GO:0003677">
    <property type="term" value="F:DNA binding"/>
    <property type="evidence" value="ECO:0007669"/>
    <property type="project" value="UniProtKB-ARBA"/>
</dbReference>
<comment type="subcellular location">
    <subcellularLocation>
        <location evidence="3">Nucleus</location>
    </subcellularLocation>
</comment>
<keyword evidence="8" id="KW-0269">Exonuclease</keyword>
<dbReference type="OMA" id="ICQWRPR"/>
<dbReference type="GO" id="GO:0032407">
    <property type="term" value="F:MutSalpha complex binding"/>
    <property type="evidence" value="ECO:0007669"/>
    <property type="project" value="Ensembl"/>
</dbReference>
<keyword evidence="13" id="KW-0472">Membrane</keyword>
<dbReference type="GeneTree" id="ENSGT00390000012715"/>
<keyword evidence="13" id="KW-1133">Transmembrane helix</keyword>
<evidence type="ECO:0000256" key="6">
    <source>
        <dbReference type="ARBA" id="ARBA00022723"/>
    </source>
</evidence>
<evidence type="ECO:0000256" key="8">
    <source>
        <dbReference type="ARBA" id="ARBA00022839"/>
    </source>
</evidence>
<keyword evidence="10" id="KW-0539">Nucleus</keyword>
<organism evidence="15 16">
    <name type="scientific">Vombatus ursinus</name>
    <name type="common">Common wombat</name>
    <dbReference type="NCBI Taxonomy" id="29139"/>
    <lineage>
        <taxon>Eukaryota</taxon>
        <taxon>Metazoa</taxon>
        <taxon>Chordata</taxon>
        <taxon>Craniata</taxon>
        <taxon>Vertebrata</taxon>
        <taxon>Euteleostomi</taxon>
        <taxon>Mammalia</taxon>
        <taxon>Metatheria</taxon>
        <taxon>Diprotodontia</taxon>
        <taxon>Vombatidae</taxon>
        <taxon>Vombatus</taxon>
    </lineage>
</organism>
<dbReference type="Gene3D" id="3.30.420.10">
    <property type="entry name" value="Ribonuclease H-like superfamily/Ribonuclease H"/>
    <property type="match status" value="1"/>
</dbReference>
<dbReference type="GO" id="GO:0032405">
    <property type="term" value="F:MutLalpha complex binding"/>
    <property type="evidence" value="ECO:0007669"/>
    <property type="project" value="Ensembl"/>
</dbReference>
<dbReference type="GO" id="GO:0008311">
    <property type="term" value="F:double-stranded DNA 3'-5' DNA exonuclease activity"/>
    <property type="evidence" value="ECO:0007669"/>
    <property type="project" value="UniProtKB-EC"/>
</dbReference>
<dbReference type="SUPFAM" id="SSF53098">
    <property type="entry name" value="Ribonuclease H-like"/>
    <property type="match status" value="1"/>
</dbReference>
<dbReference type="STRING" id="29139.ENSVURP00010023914"/>
<dbReference type="GO" id="GO:0045824">
    <property type="term" value="P:negative regulation of innate immune response"/>
    <property type="evidence" value="ECO:0007669"/>
    <property type="project" value="Ensembl"/>
</dbReference>
<dbReference type="PANTHER" id="PTHR13058:SF27">
    <property type="entry name" value="THREE-PRIME REPAIR EXONUCLEASE 1"/>
    <property type="match status" value="1"/>
</dbReference>
<dbReference type="EC" id="3.1.11.2" evidence="4"/>
<gene>
    <name evidence="15" type="primary">TREX1</name>
</gene>
<accession>A0A4X2LG43</accession>
<dbReference type="PANTHER" id="PTHR13058">
    <property type="entry name" value="THREE PRIME REPAIR EXONUCLEASE 1, 2"/>
    <property type="match status" value="1"/>
</dbReference>
<comment type="catalytic activity">
    <reaction evidence="1">
        <text>Exonucleolytic cleavage in the 3'- to 5'-direction to yield nucleoside 5'-phosphates.</text>
        <dbReference type="EC" id="3.1.11.2"/>
    </reaction>
</comment>
<evidence type="ECO:0000256" key="5">
    <source>
        <dbReference type="ARBA" id="ARBA00022722"/>
    </source>
</evidence>
<reference evidence="16" key="1">
    <citation type="submission" date="2018-12" db="EMBL/GenBank/DDBJ databases">
        <authorList>
            <person name="Yazar S."/>
        </authorList>
    </citation>
    <scope>NUCLEOTIDE SEQUENCE [LARGE SCALE GENOMIC DNA]</scope>
</reference>
<dbReference type="SMART" id="SM00479">
    <property type="entry name" value="EXOIII"/>
    <property type="match status" value="1"/>
</dbReference>
<evidence type="ECO:0000256" key="7">
    <source>
        <dbReference type="ARBA" id="ARBA00022801"/>
    </source>
</evidence>
<dbReference type="Proteomes" id="UP000314987">
    <property type="component" value="Unassembled WGS sequence"/>
</dbReference>
<keyword evidence="16" id="KW-1185">Reference proteome</keyword>
<name>A0A4X2LG43_VOMUR</name>
<comment type="cofactor">
    <cofactor evidence="2">
        <name>Mg(2+)</name>
        <dbReference type="ChEBI" id="CHEBI:18420"/>
    </cofactor>
</comment>
<dbReference type="GO" id="GO:0160049">
    <property type="term" value="P:negative regulation of cGAS/STING signaling pathway"/>
    <property type="evidence" value="ECO:0007669"/>
    <property type="project" value="Ensembl"/>
</dbReference>
<feature type="domain" description="Exonuclease" evidence="14">
    <location>
        <begin position="13"/>
        <end position="220"/>
    </location>
</feature>
<dbReference type="InterPro" id="IPR036397">
    <property type="entry name" value="RNaseH_sf"/>
</dbReference>
<dbReference type="InterPro" id="IPR013520">
    <property type="entry name" value="Ribonucl_H"/>
</dbReference>
<evidence type="ECO:0000256" key="11">
    <source>
        <dbReference type="ARBA" id="ARBA00025769"/>
    </source>
</evidence>
<evidence type="ECO:0000256" key="1">
    <source>
        <dbReference type="ARBA" id="ARBA00000493"/>
    </source>
</evidence>
<evidence type="ECO:0000256" key="9">
    <source>
        <dbReference type="ARBA" id="ARBA00022842"/>
    </source>
</evidence>
<evidence type="ECO:0000256" key="12">
    <source>
        <dbReference type="SAM" id="MobiDB-lite"/>
    </source>
</evidence>
<reference evidence="15" key="2">
    <citation type="submission" date="2025-08" db="UniProtKB">
        <authorList>
            <consortium name="Ensembl"/>
        </authorList>
    </citation>
    <scope>IDENTIFICATION</scope>
</reference>
<evidence type="ECO:0000256" key="2">
    <source>
        <dbReference type="ARBA" id="ARBA00001946"/>
    </source>
</evidence>
<reference evidence="15" key="3">
    <citation type="submission" date="2025-09" db="UniProtKB">
        <authorList>
            <consortium name="Ensembl"/>
        </authorList>
    </citation>
    <scope>IDENTIFICATION</scope>
</reference>